<evidence type="ECO:0000313" key="3">
    <source>
        <dbReference type="Proteomes" id="UP000555728"/>
    </source>
</evidence>
<dbReference type="EMBL" id="JACIGI010000044">
    <property type="protein sequence ID" value="MBB4287620.1"/>
    <property type="molecule type" value="Genomic_DNA"/>
</dbReference>
<proteinExistence type="predicted"/>
<keyword evidence="3" id="KW-1185">Reference proteome</keyword>
<sequence length="185" mass="20215">MHDDGKPLPELDNEVVSKSELARRLGLSRGRVSQLVQDGMPTRDDGKLDEAEARAWYEANIDPSRRRGRPVASVSGPAGPDAPATEMAPGAPRNGPYGASHEGAPTDLTAWRTEHERLKAEERAMRLARERGETLPKADVARLFGDLGRHHRDTWSQFPTRVAPLLAAEFGFMTENRGGADNGTV</sequence>
<gene>
    <name evidence="2" type="ORF">GGD88_003373</name>
</gene>
<evidence type="ECO:0000256" key="1">
    <source>
        <dbReference type="SAM" id="MobiDB-lite"/>
    </source>
</evidence>
<accession>A0A7W6S3B8</accession>
<dbReference type="RefSeq" id="WP_184437556.1">
    <property type="nucleotide sequence ID" value="NZ_JACIGI010000044.1"/>
</dbReference>
<comment type="caution">
    <text evidence="2">The sequence shown here is derived from an EMBL/GenBank/DDBJ whole genome shotgun (WGS) entry which is preliminary data.</text>
</comment>
<dbReference type="AlphaFoldDB" id="A0A7W6S3B8"/>
<organism evidence="2 3">
    <name type="scientific">Roseospira goensis</name>
    <dbReference type="NCBI Taxonomy" id="391922"/>
    <lineage>
        <taxon>Bacteria</taxon>
        <taxon>Pseudomonadati</taxon>
        <taxon>Pseudomonadota</taxon>
        <taxon>Alphaproteobacteria</taxon>
        <taxon>Rhodospirillales</taxon>
        <taxon>Rhodospirillaceae</taxon>
        <taxon>Roseospira</taxon>
    </lineage>
</organism>
<name>A0A7W6S3B8_9PROT</name>
<feature type="compositionally biased region" description="Basic and acidic residues" evidence="1">
    <location>
        <begin position="41"/>
        <end position="55"/>
    </location>
</feature>
<dbReference type="Proteomes" id="UP000555728">
    <property type="component" value="Unassembled WGS sequence"/>
</dbReference>
<evidence type="ECO:0000313" key="2">
    <source>
        <dbReference type="EMBL" id="MBB4287620.1"/>
    </source>
</evidence>
<reference evidence="2 3" key="1">
    <citation type="submission" date="2020-08" db="EMBL/GenBank/DDBJ databases">
        <title>Genome sequencing of Purple Non-Sulfur Bacteria from various extreme environments.</title>
        <authorList>
            <person name="Mayer M."/>
        </authorList>
    </citation>
    <scope>NUCLEOTIDE SEQUENCE [LARGE SCALE GENOMIC DNA]</scope>
    <source>
        <strain evidence="2 3">JA135</strain>
    </source>
</reference>
<feature type="region of interest" description="Disordered" evidence="1">
    <location>
        <begin position="24"/>
        <end position="105"/>
    </location>
</feature>
<protein>
    <submittedName>
        <fullName evidence="2">Transcriptional regulator with XRE-family HTH domain</fullName>
    </submittedName>
</protein>